<accession>A0A0S4N4B0</accession>
<accession>A0A0P1LWH1</accession>
<accession>A0A0N7MUN3</accession>
<dbReference type="RefSeq" id="WP_075427040.1">
    <property type="nucleotide sequence ID" value="NZ_CZVI01000036.1"/>
</dbReference>
<organism evidence="8 9">
    <name type="scientific">Candidatus Kryptonium thompsonii</name>
    <dbReference type="NCBI Taxonomy" id="1633631"/>
    <lineage>
        <taxon>Bacteria</taxon>
        <taxon>Pseudomonadati</taxon>
        <taxon>Candidatus Kryptoniota</taxon>
        <taxon>Candidatus Kryptonium</taxon>
    </lineage>
</organism>
<sequence length="399" mass="45279">MKVLRVIIPIVFILLYVGCKQSLQVENPNQITDENLNQSTAIPAIVAGIAADFAYEYQWTIICSGLLSNELIHIGSFPTFREMHDGNVQDNNTTMEDWYGYIQRARWVAENGAERIKQIVGEDSARKMIEYAMARIYAGFALIHLADMWDGSPIDGGPLIPRAQIYDRAIAHFTEVINIVDGLPSTRTFKNGHQTLTPAQVKAIAYLGRARAKLHKGDLTGAYNDVANPALFTNLRFDAVYSENTGRENNLVYIYAYDRPEVAVGPRHQIQGDPRVPVQSPTSTRPYWRQAKYPTRAADIPIVEWQEANLIRAEYFYSQGNITSALSEINQNRRAAGLSDTTVSDLPSLLNLIREERKREFFLEGMYLQDLRRFNDPFLQGRMAFFPLGRREKDTNPNL</sequence>
<keyword evidence="10" id="KW-1185">Reference proteome</keyword>
<gene>
    <name evidence="8" type="ORF">JGI4_01131</name>
    <name evidence="7" type="ORF">JGI8_01830</name>
</gene>
<reference evidence="8 9" key="2">
    <citation type="submission" date="2015-11" db="EMBL/GenBank/DDBJ databases">
        <authorList>
            <person name="Zhang Y."/>
            <person name="Guo Z."/>
        </authorList>
    </citation>
    <scope>NUCLEOTIDE SEQUENCE [LARGE SCALE GENOMIC DNA]</scope>
    <source>
        <strain evidence="8">JGI-4</strain>
    </source>
</reference>
<dbReference type="AlphaFoldDB" id="A0A0P1L9B7"/>
<accession>A0A0N7MZY3</accession>
<protein>
    <submittedName>
        <fullName evidence="8">SusD family protein</fullName>
    </submittedName>
</protein>
<dbReference type="Gene3D" id="1.25.40.390">
    <property type="match status" value="2"/>
</dbReference>
<reference evidence="7 10" key="1">
    <citation type="submission" date="2015-11" db="EMBL/GenBank/DDBJ databases">
        <authorList>
            <person name="Varghese N."/>
        </authorList>
    </citation>
    <scope>NUCLEOTIDE SEQUENCE [LARGE SCALE GENOMIC DNA]</scope>
    <source>
        <strain evidence="7 10">JGI-8</strain>
    </source>
</reference>
<dbReference type="OrthoDB" id="9814590at2"/>
<dbReference type="Proteomes" id="UP000182200">
    <property type="component" value="Unassembled WGS sequence"/>
</dbReference>
<accession>A0A0P1L9B7</accession>
<evidence type="ECO:0000313" key="8">
    <source>
        <dbReference type="EMBL" id="CUU04991.1"/>
    </source>
</evidence>
<evidence type="ECO:0000313" key="10">
    <source>
        <dbReference type="Proteomes" id="UP000182200"/>
    </source>
</evidence>
<dbReference type="GO" id="GO:0009279">
    <property type="term" value="C:cell outer membrane"/>
    <property type="evidence" value="ECO:0007669"/>
    <property type="project" value="UniProtKB-SubCell"/>
</dbReference>
<dbReference type="EMBL" id="FAOP01000005">
    <property type="protein sequence ID" value="CUU04991.1"/>
    <property type="molecule type" value="Genomic_DNA"/>
</dbReference>
<dbReference type="Proteomes" id="UP000182011">
    <property type="component" value="Unassembled WGS sequence"/>
</dbReference>
<keyword evidence="4" id="KW-0472">Membrane</keyword>
<proteinExistence type="inferred from homology"/>
<evidence type="ECO:0000313" key="7">
    <source>
        <dbReference type="EMBL" id="CUS93523.1"/>
    </source>
</evidence>
<comment type="subcellular location">
    <subcellularLocation>
        <location evidence="1">Cell outer membrane</location>
    </subcellularLocation>
</comment>
<evidence type="ECO:0000313" key="9">
    <source>
        <dbReference type="Proteomes" id="UP000182011"/>
    </source>
</evidence>
<comment type="similarity">
    <text evidence="2">Belongs to the SusD family.</text>
</comment>
<dbReference type="EMBL" id="CZVI01000036">
    <property type="protein sequence ID" value="CUS93523.1"/>
    <property type="molecule type" value="Genomic_DNA"/>
</dbReference>
<name>A0A0P1L9B7_9BACT</name>
<feature type="domain" description="RagB/SusD" evidence="6">
    <location>
        <begin position="310"/>
        <end position="380"/>
    </location>
</feature>
<dbReference type="STRING" id="1633631.GCA_001442925_01127"/>
<evidence type="ECO:0000256" key="4">
    <source>
        <dbReference type="ARBA" id="ARBA00023136"/>
    </source>
</evidence>
<keyword evidence="3" id="KW-0732">Signal</keyword>
<dbReference type="Pfam" id="PF07980">
    <property type="entry name" value="SusD_RagB"/>
    <property type="match status" value="1"/>
</dbReference>
<dbReference type="InterPro" id="IPR011990">
    <property type="entry name" value="TPR-like_helical_dom_sf"/>
</dbReference>
<keyword evidence="5" id="KW-0998">Cell outer membrane</keyword>
<evidence type="ECO:0000256" key="1">
    <source>
        <dbReference type="ARBA" id="ARBA00004442"/>
    </source>
</evidence>
<evidence type="ECO:0000256" key="5">
    <source>
        <dbReference type="ARBA" id="ARBA00023237"/>
    </source>
</evidence>
<dbReference type="SUPFAM" id="SSF48452">
    <property type="entry name" value="TPR-like"/>
    <property type="match status" value="1"/>
</dbReference>
<evidence type="ECO:0000256" key="3">
    <source>
        <dbReference type="ARBA" id="ARBA00022729"/>
    </source>
</evidence>
<accession>A0A0P1LIY9</accession>
<evidence type="ECO:0000256" key="2">
    <source>
        <dbReference type="ARBA" id="ARBA00006275"/>
    </source>
</evidence>
<evidence type="ECO:0000259" key="6">
    <source>
        <dbReference type="Pfam" id="PF07980"/>
    </source>
</evidence>
<dbReference type="InterPro" id="IPR012944">
    <property type="entry name" value="SusD_RagB_dom"/>
</dbReference>